<protein>
    <submittedName>
        <fullName evidence="4">Uncharacterized protein LOC117570917</fullName>
    </submittedName>
</protein>
<feature type="region of interest" description="Disordered" evidence="1">
    <location>
        <begin position="88"/>
        <end position="123"/>
    </location>
</feature>
<proteinExistence type="predicted"/>
<dbReference type="Proteomes" id="UP000515160">
    <property type="component" value="Chromosome 3"/>
</dbReference>
<sequence length="344" mass="37559">MKRERVASLCLLGSLLISICSVASAAPHSKSDDIIMVEDIVSLSPGDKEDTNVALITMSESNSSEEDSSSASKEDNASDDLIFLTRKSQTSNATQTQTKAHVDSSASEEELEEEETTTATSNVSPIDMSAFVALIPTQQVHAIVSDYHRNDAEVQRAYRILSSRYFAEKKQLLIQLPEVQAFTRYLNASGLDVLKLVKDVLRAIGPSSTEVPTPQPETATESASAPAEDISSSACNDVAFPPDNLEPQTNSTREQVKGLQGLVDSVLEALPQDQILATFFDKIEADQQFSKLIDSIGTPKFSKILSNLQNSVPLRYQLGELQKCRINIGQIVESLKSYFFLSSF</sequence>
<feature type="compositionally biased region" description="Low complexity" evidence="1">
    <location>
        <begin position="216"/>
        <end position="228"/>
    </location>
</feature>
<dbReference type="Pfam" id="PF06757">
    <property type="entry name" value="Ins_allergen_rp"/>
    <property type="match status" value="1"/>
</dbReference>
<dbReference type="InterPro" id="IPR010629">
    <property type="entry name" value="Ins_allergen"/>
</dbReference>
<dbReference type="AlphaFoldDB" id="A0A6P8WY63"/>
<dbReference type="PANTHER" id="PTHR21163">
    <property type="entry name" value="PROTEIN G12"/>
    <property type="match status" value="1"/>
</dbReference>
<feature type="chain" id="PRO_5028431205" evidence="2">
    <location>
        <begin position="26"/>
        <end position="344"/>
    </location>
</feature>
<feature type="compositionally biased region" description="Acidic residues" evidence="1">
    <location>
        <begin position="106"/>
        <end position="116"/>
    </location>
</feature>
<organism evidence="3 4">
    <name type="scientific">Drosophila albomicans</name>
    <name type="common">Fruit fly</name>
    <dbReference type="NCBI Taxonomy" id="7291"/>
    <lineage>
        <taxon>Eukaryota</taxon>
        <taxon>Metazoa</taxon>
        <taxon>Ecdysozoa</taxon>
        <taxon>Arthropoda</taxon>
        <taxon>Hexapoda</taxon>
        <taxon>Insecta</taxon>
        <taxon>Pterygota</taxon>
        <taxon>Neoptera</taxon>
        <taxon>Endopterygota</taxon>
        <taxon>Diptera</taxon>
        <taxon>Brachycera</taxon>
        <taxon>Muscomorpha</taxon>
        <taxon>Ephydroidea</taxon>
        <taxon>Drosophilidae</taxon>
        <taxon>Drosophila</taxon>
    </lineage>
</organism>
<keyword evidence="2" id="KW-0732">Signal</keyword>
<dbReference type="RefSeq" id="XP_034108716.1">
    <property type="nucleotide sequence ID" value="XM_034252825.2"/>
</dbReference>
<name>A0A6P8WY63_DROAB</name>
<reference evidence="4" key="1">
    <citation type="submission" date="2025-08" db="UniProtKB">
        <authorList>
            <consortium name="RefSeq"/>
        </authorList>
    </citation>
    <scope>IDENTIFICATION</scope>
    <source>
        <strain evidence="4">15112-1751.03</strain>
        <tissue evidence="4">Whole Adult</tissue>
    </source>
</reference>
<evidence type="ECO:0000313" key="4">
    <source>
        <dbReference type="RefSeq" id="XP_034108716.1"/>
    </source>
</evidence>
<dbReference type="PANTHER" id="PTHR21163:SF1">
    <property type="entry name" value="PROTEIN G12"/>
    <property type="match status" value="1"/>
</dbReference>
<keyword evidence="3" id="KW-1185">Reference proteome</keyword>
<accession>A0A6P8WY63</accession>
<evidence type="ECO:0000256" key="2">
    <source>
        <dbReference type="SAM" id="SignalP"/>
    </source>
</evidence>
<dbReference type="OrthoDB" id="7882129at2759"/>
<feature type="compositionally biased region" description="Polar residues" evidence="1">
    <location>
        <begin position="88"/>
        <end position="99"/>
    </location>
</feature>
<feature type="signal peptide" evidence="2">
    <location>
        <begin position="1"/>
        <end position="25"/>
    </location>
</feature>
<evidence type="ECO:0000256" key="1">
    <source>
        <dbReference type="SAM" id="MobiDB-lite"/>
    </source>
</evidence>
<dbReference type="GeneID" id="117570917"/>
<evidence type="ECO:0000313" key="3">
    <source>
        <dbReference type="Proteomes" id="UP000515160"/>
    </source>
</evidence>
<gene>
    <name evidence="4" type="primary">LOC117570917</name>
</gene>
<feature type="region of interest" description="Disordered" evidence="1">
    <location>
        <begin position="206"/>
        <end position="228"/>
    </location>
</feature>